<dbReference type="OMA" id="MNGFPEP"/>
<dbReference type="Proteomes" id="UP000444721">
    <property type="component" value="Unassembled WGS sequence"/>
</dbReference>
<feature type="compositionally biased region" description="Acidic residues" evidence="1">
    <location>
        <begin position="35"/>
        <end position="59"/>
    </location>
</feature>
<dbReference type="VEuPathDB" id="AmoebaDB:NfTy_053910"/>
<dbReference type="SUPFAM" id="SSF50346">
    <property type="entry name" value="PRC-barrel domain"/>
    <property type="match status" value="1"/>
</dbReference>
<dbReference type="OrthoDB" id="2125658at2759"/>
<dbReference type="VEuPathDB" id="AmoebaDB:NF0075240"/>
<dbReference type="PANTHER" id="PTHR21595">
    <property type="entry name" value="PATRONIN"/>
    <property type="match status" value="1"/>
</dbReference>
<feature type="compositionally biased region" description="Basic and acidic residues" evidence="1">
    <location>
        <begin position="25"/>
        <end position="34"/>
    </location>
</feature>
<dbReference type="SMART" id="SM01051">
    <property type="entry name" value="CAMSAP_CKK"/>
    <property type="match status" value="1"/>
</dbReference>
<dbReference type="AlphaFoldDB" id="A0A6A5C1X7"/>
<feature type="compositionally biased region" description="Polar residues" evidence="1">
    <location>
        <begin position="675"/>
        <end position="684"/>
    </location>
</feature>
<dbReference type="PANTHER" id="PTHR21595:SF0">
    <property type="entry name" value="PATRONIN"/>
    <property type="match status" value="1"/>
</dbReference>
<comment type="caution">
    <text evidence="3">The sequence shown here is derived from an EMBL/GenBank/DDBJ whole genome shotgun (WGS) entry which is preliminary data.</text>
</comment>
<feature type="region of interest" description="Disordered" evidence="1">
    <location>
        <begin position="134"/>
        <end position="190"/>
    </location>
</feature>
<organism evidence="3 4">
    <name type="scientific">Naegleria fowleri</name>
    <name type="common">Brain eating amoeba</name>
    <dbReference type="NCBI Taxonomy" id="5763"/>
    <lineage>
        <taxon>Eukaryota</taxon>
        <taxon>Discoba</taxon>
        <taxon>Heterolobosea</taxon>
        <taxon>Tetramitia</taxon>
        <taxon>Eutetramitia</taxon>
        <taxon>Vahlkampfiidae</taxon>
        <taxon>Naegleria</taxon>
    </lineage>
</organism>
<feature type="compositionally biased region" description="Acidic residues" evidence="1">
    <location>
        <begin position="139"/>
        <end position="190"/>
    </location>
</feature>
<dbReference type="GO" id="GO:0005516">
    <property type="term" value="F:calmodulin binding"/>
    <property type="evidence" value="ECO:0007669"/>
    <property type="project" value="InterPro"/>
</dbReference>
<feature type="region of interest" description="Disordered" evidence="1">
    <location>
        <begin position="72"/>
        <end position="112"/>
    </location>
</feature>
<dbReference type="GeneID" id="68108800"/>
<evidence type="ECO:0000256" key="1">
    <source>
        <dbReference type="SAM" id="MobiDB-lite"/>
    </source>
</evidence>
<dbReference type="VEuPathDB" id="AmoebaDB:FDP41_001582"/>
<dbReference type="RefSeq" id="XP_044563952.1">
    <property type="nucleotide sequence ID" value="XM_044704682.1"/>
</dbReference>
<dbReference type="PROSITE" id="PS51508">
    <property type="entry name" value="CKK"/>
    <property type="match status" value="1"/>
</dbReference>
<reference evidence="3 4" key="1">
    <citation type="journal article" date="2019" name="Sci. Rep.">
        <title>Nanopore sequencing improves the draft genome of the human pathogenic amoeba Naegleria fowleri.</title>
        <authorList>
            <person name="Liechti N."/>
            <person name="Schurch N."/>
            <person name="Bruggmann R."/>
            <person name="Wittwer M."/>
        </authorList>
    </citation>
    <scope>NUCLEOTIDE SEQUENCE [LARGE SCALE GENOMIC DNA]</scope>
    <source>
        <strain evidence="3 4">ATCC 30894</strain>
    </source>
</reference>
<evidence type="ECO:0000313" key="4">
    <source>
        <dbReference type="Proteomes" id="UP000444721"/>
    </source>
</evidence>
<evidence type="ECO:0000259" key="2">
    <source>
        <dbReference type="PROSITE" id="PS51508"/>
    </source>
</evidence>
<dbReference type="EMBL" id="VFQX01000027">
    <property type="protein sequence ID" value="KAF0979239.1"/>
    <property type="molecule type" value="Genomic_DNA"/>
</dbReference>
<feature type="domain" description="CKK" evidence="2">
    <location>
        <begin position="582"/>
        <end position="747"/>
    </location>
</feature>
<gene>
    <name evidence="3" type="ORF">FDP41_001582</name>
</gene>
<proteinExistence type="predicted"/>
<protein>
    <recommendedName>
        <fullName evidence="2">CKK domain-containing protein</fullName>
    </recommendedName>
</protein>
<dbReference type="InterPro" id="IPR011033">
    <property type="entry name" value="PRC_barrel-like_sf"/>
</dbReference>
<dbReference type="Pfam" id="PF08683">
    <property type="entry name" value="CAMSAP_CKK"/>
    <property type="match status" value="1"/>
</dbReference>
<dbReference type="Gene3D" id="3.10.20.360">
    <property type="entry name" value="CKK domain"/>
    <property type="match status" value="1"/>
</dbReference>
<dbReference type="InterPro" id="IPR032940">
    <property type="entry name" value="CAMSAP"/>
</dbReference>
<sequence length="747" mass="84947">MSVRTYSLIHHHCPSSEQQHPITKISEKSNHPHSEEEEEEDGYKDLSSGEEGEYEESPEDLLASVTTVIKIPESRPNEIPPKGGYAALYQQQKRASRSSSSTSSTSTKNDLQPLKDSLISLAAIIKTNLPSYPQRYELQDDSEEECDENEQLQEDELPEEEEQVEEEDDEYNDDEEHHDDDDEETESTMDELENTISTVITNNVMNEEQTYEEHPIPPDELEEIEDKVMDFAKEHVDSETDEAALPLPTILSKSFVKNQSPGASFVKPTSTNSVNFHEVNVASSIPENPLKDSIRIEKSEANVDDGYTDLEADDNQEQNDQPVITSTIQPVSVLSEPTRKSISESSHTPIVDEKLLMKSISLFKQYNAEKVSQSTNGHPLKTKIALSNTKLDEPLRVSKILEIPKPLINLEESISENDVEKIKKQNHLLRMQLLQQERIIEESKKVLQSRIDQEIEKAKSQALKDFITTTTKKKEPSVEIPKKQDVLPEEPNIDESTSVKNVERVTIKVKEISLQEQPPIVKKEIIEIPIDEFENSQDFRKKNEIRNKKFQEMRKQKMERMEESKQKREKTQMVEPKLQENALLKNMKQQNKTNKLLIKNALLHLCLAGEVNKKEREEVFEAMKEYEDNHQLLLLVREVNVPAFRALYAIITNDHSNVGSSTCTTDSHRTENSTRSDSSNVGSDNKGTVLVKKVIGKGPKFLTEDQVEVLCRYDSGGKKLSKLASKSFSVTTDIVVLKASANKKTKK</sequence>
<dbReference type="InterPro" id="IPR038209">
    <property type="entry name" value="CKK_dom_sf"/>
</dbReference>
<evidence type="ECO:0000313" key="3">
    <source>
        <dbReference type="EMBL" id="KAF0979239.1"/>
    </source>
</evidence>
<feature type="region of interest" description="Disordered" evidence="1">
    <location>
        <begin position="1"/>
        <end position="60"/>
    </location>
</feature>
<dbReference type="InterPro" id="IPR014797">
    <property type="entry name" value="CKK_CAMSAP"/>
</dbReference>
<feature type="compositionally biased region" description="Low complexity" evidence="1">
    <location>
        <begin position="97"/>
        <end position="107"/>
    </location>
</feature>
<feature type="region of interest" description="Disordered" evidence="1">
    <location>
        <begin position="658"/>
        <end position="684"/>
    </location>
</feature>
<keyword evidence="4" id="KW-1185">Reference proteome</keyword>
<accession>A0A6A5C1X7</accession>
<name>A0A6A5C1X7_NAEFO</name>
<dbReference type="GO" id="GO:0008017">
    <property type="term" value="F:microtubule binding"/>
    <property type="evidence" value="ECO:0007669"/>
    <property type="project" value="InterPro"/>
</dbReference>